<dbReference type="KEGG" id="aia:AWH56_021275"/>
<name>A0A1S2M042_9BACI</name>
<dbReference type="RefSeq" id="WP_071317127.1">
    <property type="nucleotide sequence ID" value="NZ_CP063356.2"/>
</dbReference>
<dbReference type="EMBL" id="CP063356">
    <property type="protein sequence ID" value="QOY35205.1"/>
    <property type="molecule type" value="Genomic_DNA"/>
</dbReference>
<sequence>MRESPEKKPKIYLNDYIGKLLEQRKQEVIKEDIINEFNQQKGQGLTSPTTITTTEETRLLMEYIDRTNLFTLSKQNEKRGKILKLRKFFKSKRNQQVEVYSKLGGQSHYKEGKVSTIGRDFVMLTNLRERVWIPYAVIASANIVYGVPNYSNSHQHYLYDNDLRNKLLRRFGETVSKRDLLKQQFFEESLQTNLDSWKETWIVVYGSDEGKKTGKIVSSENDLLKLSSWGKDEEILIKDITYIETIRLLSLLRHLFRQSRVQKLGKE</sequence>
<proteinExistence type="predicted"/>
<evidence type="ECO:0000313" key="2">
    <source>
        <dbReference type="EMBL" id="QOY35205.1"/>
    </source>
</evidence>
<reference evidence="2" key="4">
    <citation type="submission" date="2020-10" db="EMBL/GenBank/DDBJ databases">
        <authorList>
            <person name="Bassil N.M."/>
            <person name="Lloyd J.R."/>
        </authorList>
    </citation>
    <scope>NUCLEOTIDE SEQUENCE</scope>
    <source>
        <strain evidence="2">NB2006</strain>
    </source>
</reference>
<evidence type="ECO:0000313" key="1">
    <source>
        <dbReference type="EMBL" id="OIJ18006.1"/>
    </source>
</evidence>
<keyword evidence="3" id="KW-1185">Reference proteome</keyword>
<reference evidence="1 3" key="1">
    <citation type="submission" date="2016-10" db="EMBL/GenBank/DDBJ databases">
        <title>Draft genome sequences of four alkaliphilic bacteria belonging to the Anaerobacillus genus.</title>
        <authorList>
            <person name="Bassil N.M."/>
            <person name="Lloyd J.R."/>
        </authorList>
    </citation>
    <scope>NUCLEOTIDE SEQUENCE [LARGE SCALE GENOMIC DNA]</scope>
    <source>
        <strain evidence="1 3">NB2006</strain>
    </source>
</reference>
<dbReference type="OrthoDB" id="2732603at2"/>
<organism evidence="1 3">
    <name type="scientific">Anaerobacillus isosaccharinicus</name>
    <dbReference type="NCBI Taxonomy" id="1532552"/>
    <lineage>
        <taxon>Bacteria</taxon>
        <taxon>Bacillati</taxon>
        <taxon>Bacillota</taxon>
        <taxon>Bacilli</taxon>
        <taxon>Bacillales</taxon>
        <taxon>Bacillaceae</taxon>
        <taxon>Anaerobacillus</taxon>
    </lineage>
</organism>
<evidence type="ECO:0000313" key="3">
    <source>
        <dbReference type="Proteomes" id="UP000180175"/>
    </source>
</evidence>
<dbReference type="AlphaFoldDB" id="A0A1S2M042"/>
<dbReference type="Proteomes" id="UP000180175">
    <property type="component" value="Chromosome"/>
</dbReference>
<reference evidence="2 3" key="3">
    <citation type="journal article" date="2019" name="Int. J. Syst. Evol. Microbiol.">
        <title>Anaerobacillus isosaccharinicus sp. nov., an alkaliphilic bacterium which degrades isosaccharinic acid.</title>
        <authorList>
            <person name="Bassil N.M."/>
            <person name="Lloyd J.R."/>
        </authorList>
    </citation>
    <scope>NUCLEOTIDE SEQUENCE [LARGE SCALE GENOMIC DNA]</scope>
    <source>
        <strain evidence="2 3">NB2006</strain>
    </source>
</reference>
<reference evidence="2 3" key="2">
    <citation type="journal article" date="2017" name="Genome Announc.">
        <title>Draft Genome Sequences of Four Alkaliphilic Bacteria Belonging to the Anaerobacillus Genus.</title>
        <authorList>
            <person name="Bassil N.M."/>
            <person name="Lloyd J.R."/>
        </authorList>
    </citation>
    <scope>NUCLEOTIDE SEQUENCE [LARGE SCALE GENOMIC DNA]</scope>
    <source>
        <strain evidence="2 3">NB2006</strain>
    </source>
</reference>
<protein>
    <submittedName>
        <fullName evidence="1">Uncharacterized protein</fullName>
    </submittedName>
</protein>
<accession>A0A1S2M042</accession>
<dbReference type="EMBL" id="LQXD01000095">
    <property type="protein sequence ID" value="OIJ18006.1"/>
    <property type="molecule type" value="Genomic_DNA"/>
</dbReference>
<gene>
    <name evidence="2" type="ORF">AWH56_021275</name>
    <name evidence="1" type="ORF">AWH56_10645</name>
</gene>